<reference evidence="1" key="1">
    <citation type="journal article" date="2011" name="Genome Biol.">
        <title>The draft genome of the carcinogenic human liver fluke Clonorchis sinensis.</title>
        <authorList>
            <person name="Wang X."/>
            <person name="Chen W."/>
            <person name="Huang Y."/>
            <person name="Sun J."/>
            <person name="Men J."/>
            <person name="Liu H."/>
            <person name="Luo F."/>
            <person name="Guo L."/>
            <person name="Lv X."/>
            <person name="Deng C."/>
            <person name="Zhou C."/>
            <person name="Fan Y."/>
            <person name="Li X."/>
            <person name="Huang L."/>
            <person name="Hu Y."/>
            <person name="Liang C."/>
            <person name="Hu X."/>
            <person name="Xu J."/>
            <person name="Yu X."/>
        </authorList>
    </citation>
    <scope>NUCLEOTIDE SEQUENCE [LARGE SCALE GENOMIC DNA]</scope>
    <source>
        <strain evidence="1">Henan</strain>
    </source>
</reference>
<gene>
    <name evidence="1" type="ORF">CLF_112262</name>
</gene>
<sequence length="213" mass="24228">MVKLKTSCFLKILRKPMTRFALQGVHQYTSTGTIGKLSFESCLIGHLSKKIPTSYRLLRHQKALYSSFVPIWSEQQFTATNGGVRKCWAQKGQKNYESDWSLICEVVRLGANQQRIRRSEVVKDGCEWTNAPASNAQLPTSPFRITGERNCGSYNHCTTSTRFFTADDDDDDPIRLVSAIRLRRSLKLRLLHIGTFCISADRFCRGTSQSVIR</sequence>
<proteinExistence type="predicted"/>
<evidence type="ECO:0000313" key="2">
    <source>
        <dbReference type="Proteomes" id="UP000008909"/>
    </source>
</evidence>
<keyword evidence="2" id="KW-1185">Reference proteome</keyword>
<accession>G7YW32</accession>
<dbReference type="EMBL" id="DF144570">
    <property type="protein sequence ID" value="GAA57162.1"/>
    <property type="molecule type" value="Genomic_DNA"/>
</dbReference>
<dbReference type="Proteomes" id="UP000008909">
    <property type="component" value="Unassembled WGS sequence"/>
</dbReference>
<protein>
    <submittedName>
        <fullName evidence="1">Uncharacterized protein</fullName>
    </submittedName>
</protein>
<dbReference type="AlphaFoldDB" id="G7YW32"/>
<organism evidence="1 2">
    <name type="scientific">Clonorchis sinensis</name>
    <name type="common">Chinese liver fluke</name>
    <dbReference type="NCBI Taxonomy" id="79923"/>
    <lineage>
        <taxon>Eukaryota</taxon>
        <taxon>Metazoa</taxon>
        <taxon>Spiralia</taxon>
        <taxon>Lophotrochozoa</taxon>
        <taxon>Platyhelminthes</taxon>
        <taxon>Trematoda</taxon>
        <taxon>Digenea</taxon>
        <taxon>Opisthorchiida</taxon>
        <taxon>Opisthorchiata</taxon>
        <taxon>Opisthorchiidae</taxon>
        <taxon>Clonorchis</taxon>
    </lineage>
</organism>
<reference key="2">
    <citation type="submission" date="2011-10" db="EMBL/GenBank/DDBJ databases">
        <title>The genome and transcriptome sequence of Clonorchis sinensis provide insights into the carcinogenic liver fluke.</title>
        <authorList>
            <person name="Wang X."/>
            <person name="Huang Y."/>
            <person name="Chen W."/>
            <person name="Liu H."/>
            <person name="Guo L."/>
            <person name="Chen Y."/>
            <person name="Luo F."/>
            <person name="Zhou W."/>
            <person name="Sun J."/>
            <person name="Mao Q."/>
            <person name="Liang P."/>
            <person name="Zhou C."/>
            <person name="Tian Y."/>
            <person name="Men J."/>
            <person name="Lv X."/>
            <person name="Huang L."/>
            <person name="Zhou J."/>
            <person name="Hu Y."/>
            <person name="Li R."/>
            <person name="Zhang F."/>
            <person name="Lei H."/>
            <person name="Li X."/>
            <person name="Hu X."/>
            <person name="Liang C."/>
            <person name="Xu J."/>
            <person name="Wu Z."/>
            <person name="Yu X."/>
        </authorList>
    </citation>
    <scope>NUCLEOTIDE SEQUENCE</scope>
    <source>
        <strain>Henan</strain>
    </source>
</reference>
<evidence type="ECO:0000313" key="1">
    <source>
        <dbReference type="EMBL" id="GAA57162.1"/>
    </source>
</evidence>
<name>G7YW32_CLOSI</name>